<name>A0ABS1N073_9ACTN</name>
<gene>
    <name evidence="2" type="ORF">JK360_29670</name>
</gene>
<keyword evidence="3" id="KW-1185">Reference proteome</keyword>
<proteinExistence type="predicted"/>
<sequence length="137" mass="15700">MSDFERAAAEHARLLAERSRKEASERGKAKDTAAHDEQKVRDAARNFFALARRHNAPLFRLYSVIRDQDTGSRYTRTEHECVVACDWGRGEQRTATSCWAVTADNSFFTPVSVSEPWRPRLRDDRVVSTEWSWGGLV</sequence>
<reference evidence="2 3" key="1">
    <citation type="submission" date="2021-01" db="EMBL/GenBank/DDBJ databases">
        <title>WGS of actinomycetes isolated from Thailand.</title>
        <authorList>
            <person name="Thawai C."/>
        </authorList>
    </citation>
    <scope>NUCLEOTIDE SEQUENCE [LARGE SCALE GENOMIC DNA]</scope>
    <source>
        <strain evidence="2 3">CH9-7</strain>
    </source>
</reference>
<protein>
    <submittedName>
        <fullName evidence="2">Uncharacterized protein</fullName>
    </submittedName>
</protein>
<comment type="caution">
    <text evidence="2">The sequence shown here is derived from an EMBL/GenBank/DDBJ whole genome shotgun (WGS) entry which is preliminary data.</text>
</comment>
<dbReference type="RefSeq" id="WP_201809258.1">
    <property type="nucleotide sequence ID" value="NZ_JAERRI010000019.1"/>
</dbReference>
<feature type="region of interest" description="Disordered" evidence="1">
    <location>
        <begin position="1"/>
        <end position="38"/>
    </location>
</feature>
<dbReference type="EMBL" id="JAERRI010000019">
    <property type="protein sequence ID" value="MBL1093447.1"/>
    <property type="molecule type" value="Genomic_DNA"/>
</dbReference>
<organism evidence="2 3">
    <name type="scientific">Streptomyces siderophoricus</name>
    <dbReference type="NCBI Taxonomy" id="2802281"/>
    <lineage>
        <taxon>Bacteria</taxon>
        <taxon>Bacillati</taxon>
        <taxon>Actinomycetota</taxon>
        <taxon>Actinomycetes</taxon>
        <taxon>Kitasatosporales</taxon>
        <taxon>Streptomycetaceae</taxon>
        <taxon>Streptomyces</taxon>
    </lineage>
</organism>
<evidence type="ECO:0000256" key="1">
    <source>
        <dbReference type="SAM" id="MobiDB-lite"/>
    </source>
</evidence>
<accession>A0ABS1N073</accession>
<evidence type="ECO:0000313" key="2">
    <source>
        <dbReference type="EMBL" id="MBL1093447.1"/>
    </source>
</evidence>
<dbReference type="Proteomes" id="UP000629371">
    <property type="component" value="Unassembled WGS sequence"/>
</dbReference>
<evidence type="ECO:0000313" key="3">
    <source>
        <dbReference type="Proteomes" id="UP000629371"/>
    </source>
</evidence>